<evidence type="ECO:0000313" key="2">
    <source>
        <dbReference type="EMBL" id="MFD1042477.1"/>
    </source>
</evidence>
<feature type="chain" id="PRO_5046282185" evidence="1">
    <location>
        <begin position="34"/>
        <end position="362"/>
    </location>
</feature>
<name>A0ABW3LWV7_9GAMM</name>
<dbReference type="RefSeq" id="WP_162376028.1">
    <property type="nucleotide sequence ID" value="NZ_JBHTKN010000005.1"/>
</dbReference>
<dbReference type="GO" id="GO:0016787">
    <property type="term" value="F:hydrolase activity"/>
    <property type="evidence" value="ECO:0007669"/>
    <property type="project" value="UniProtKB-KW"/>
</dbReference>
<accession>A0ABW3LWV7</accession>
<proteinExistence type="predicted"/>
<keyword evidence="1" id="KW-0732">Signal</keyword>
<dbReference type="EMBL" id="JBHTKN010000005">
    <property type="protein sequence ID" value="MFD1042477.1"/>
    <property type="molecule type" value="Genomic_DNA"/>
</dbReference>
<keyword evidence="3" id="KW-1185">Reference proteome</keyword>
<protein>
    <submittedName>
        <fullName evidence="2">Alpha/beta hydrolase family protein</fullName>
        <ecNumber evidence="2">3.4.-.-</ecNumber>
    </submittedName>
</protein>
<dbReference type="Proteomes" id="UP001597033">
    <property type="component" value="Unassembled WGS sequence"/>
</dbReference>
<feature type="signal peptide" evidence="1">
    <location>
        <begin position="1"/>
        <end position="33"/>
    </location>
</feature>
<evidence type="ECO:0000313" key="3">
    <source>
        <dbReference type="Proteomes" id="UP001597033"/>
    </source>
</evidence>
<keyword evidence="2" id="KW-0378">Hydrolase</keyword>
<evidence type="ECO:0000256" key="1">
    <source>
        <dbReference type="SAM" id="SignalP"/>
    </source>
</evidence>
<dbReference type="InterPro" id="IPR029058">
    <property type="entry name" value="AB_hydrolase_fold"/>
</dbReference>
<dbReference type="PANTHER" id="PTHR43265">
    <property type="entry name" value="ESTERASE ESTD"/>
    <property type="match status" value="1"/>
</dbReference>
<dbReference type="Gene3D" id="3.40.50.1820">
    <property type="entry name" value="alpha/beta hydrolase"/>
    <property type="match status" value="1"/>
</dbReference>
<dbReference type="PANTHER" id="PTHR43265:SF1">
    <property type="entry name" value="ESTERASE ESTD"/>
    <property type="match status" value="1"/>
</dbReference>
<gene>
    <name evidence="2" type="ORF">ACFQ2N_08955</name>
</gene>
<sequence length="362" mass="38214">MIGTDSAQQRAATPMARCTALLILLLASSASHAAEPGSAEAEAALAAMGMERAVVTSGPDAMEILVRHDTVRRPVLVMVPGSACMPALMLVEGNDGFGNISSVMPPSAASQREMGVHLALLERRNLSSFRHVYSKEETAQLASLDMHVCTERNGAVTLSQRRDDVLAQLAYLRRQPWAGPILLVGVSEGTDVATAVAAEHSSNVHALLLIVGAGMSQFFDFVHQARAAGDNASATQVLVTLDAFLSGNPPADYQGHGPARWQSFAIAQTNLDSLMGSTAPVFIVHGSADTSVPIASVDALVVEVMRRQPARALHYMVVDGGGHSLWSVLADPPARIYPPFVRWALEPPQGRTFSNVGVGSAP</sequence>
<organism evidence="2 3">
    <name type="scientific">Pseudoxanthomonas kaohsiungensis</name>
    <dbReference type="NCBI Taxonomy" id="283923"/>
    <lineage>
        <taxon>Bacteria</taxon>
        <taxon>Pseudomonadati</taxon>
        <taxon>Pseudomonadota</taxon>
        <taxon>Gammaproteobacteria</taxon>
        <taxon>Lysobacterales</taxon>
        <taxon>Lysobacteraceae</taxon>
        <taxon>Pseudoxanthomonas</taxon>
    </lineage>
</organism>
<dbReference type="InterPro" id="IPR053145">
    <property type="entry name" value="AB_hydrolase_Est10"/>
</dbReference>
<dbReference type="EC" id="3.4.-.-" evidence="2"/>
<dbReference type="SUPFAM" id="SSF53474">
    <property type="entry name" value="alpha/beta-Hydrolases"/>
    <property type="match status" value="1"/>
</dbReference>
<reference evidence="3" key="1">
    <citation type="journal article" date="2019" name="Int. J. Syst. Evol. Microbiol.">
        <title>The Global Catalogue of Microorganisms (GCM) 10K type strain sequencing project: providing services to taxonomists for standard genome sequencing and annotation.</title>
        <authorList>
            <consortium name="The Broad Institute Genomics Platform"/>
            <consortium name="The Broad Institute Genome Sequencing Center for Infectious Disease"/>
            <person name="Wu L."/>
            <person name="Ma J."/>
        </authorList>
    </citation>
    <scope>NUCLEOTIDE SEQUENCE [LARGE SCALE GENOMIC DNA]</scope>
    <source>
        <strain evidence="3">CCUG 55854</strain>
    </source>
</reference>
<comment type="caution">
    <text evidence="2">The sequence shown here is derived from an EMBL/GenBank/DDBJ whole genome shotgun (WGS) entry which is preliminary data.</text>
</comment>